<dbReference type="AlphaFoldDB" id="A0A9X2LB59"/>
<dbReference type="EMBL" id="JANIBC010000020">
    <property type="protein sequence ID" value="MCQ8186486.1"/>
    <property type="molecule type" value="Genomic_DNA"/>
</dbReference>
<gene>
    <name evidence="2" type="ORF">NOG11_13975</name>
</gene>
<proteinExistence type="predicted"/>
<keyword evidence="1" id="KW-0732">Signal</keyword>
<reference evidence="2" key="1">
    <citation type="submission" date="2022-07" db="EMBL/GenBank/DDBJ databases">
        <title>Parvularcula maris sp. nov., an algicidal bacterium isolated from seawater.</title>
        <authorList>
            <person name="Li F."/>
        </authorList>
    </citation>
    <scope>NUCLEOTIDE SEQUENCE</scope>
    <source>
        <strain evidence="2">BGMRC 0090</strain>
    </source>
</reference>
<organism evidence="2 3">
    <name type="scientific">Parvularcula maris</name>
    <dbReference type="NCBI Taxonomy" id="2965077"/>
    <lineage>
        <taxon>Bacteria</taxon>
        <taxon>Pseudomonadati</taxon>
        <taxon>Pseudomonadota</taxon>
        <taxon>Alphaproteobacteria</taxon>
        <taxon>Parvularculales</taxon>
        <taxon>Parvularculaceae</taxon>
        <taxon>Parvularcula</taxon>
    </lineage>
</organism>
<evidence type="ECO:0000313" key="3">
    <source>
        <dbReference type="Proteomes" id="UP001142610"/>
    </source>
</evidence>
<feature type="chain" id="PRO_5040824111" evidence="1">
    <location>
        <begin position="27"/>
        <end position="372"/>
    </location>
</feature>
<dbReference type="RefSeq" id="WP_256620411.1">
    <property type="nucleotide sequence ID" value="NZ_JANIBC010000020.1"/>
</dbReference>
<dbReference type="Proteomes" id="UP001142610">
    <property type="component" value="Unassembled WGS sequence"/>
</dbReference>
<sequence>MSARLSSRLKGSLFGVLALLASAAEAQVADGSEIVIPMPYAIEEAPVDTSALVTFAGVRFDDVAWERISGERPFRETRALNLFIRAIEARDLDTLRRLVDPELLIRSGGSIEQALGPYLSTWNLIELQDVLALFTYGDRATFVLRGQAGSNTVLPVISFKILRDGKLVFVIDKTDFLSQIVSGWSTRGAVALTGGADVDSLFADGDTAREFEVPLLPSRDNDPEIGWPVLSFDGSDPDTSNDEAAFVRFVEEAQELVANGELGRFVDLYAEDSASVLRQALQSTPLAGETLAQFAEFELLFVMDAEPLIVAFFSRPGDALQPVFAQRTEEGFEFVNAASVYSVLNALVSPNMVTGAFAEPAFGQFEVTGQDQ</sequence>
<feature type="signal peptide" evidence="1">
    <location>
        <begin position="1"/>
        <end position="26"/>
    </location>
</feature>
<evidence type="ECO:0000256" key="1">
    <source>
        <dbReference type="SAM" id="SignalP"/>
    </source>
</evidence>
<protein>
    <submittedName>
        <fullName evidence="2">Uncharacterized protein</fullName>
    </submittedName>
</protein>
<evidence type="ECO:0000313" key="2">
    <source>
        <dbReference type="EMBL" id="MCQ8186486.1"/>
    </source>
</evidence>
<comment type="caution">
    <text evidence="2">The sequence shown here is derived from an EMBL/GenBank/DDBJ whole genome shotgun (WGS) entry which is preliminary data.</text>
</comment>
<accession>A0A9X2LB59</accession>
<keyword evidence="3" id="KW-1185">Reference proteome</keyword>
<name>A0A9X2LB59_9PROT</name>